<evidence type="ECO:0000313" key="3">
    <source>
        <dbReference type="EMBL" id="MBE1608938.1"/>
    </source>
</evidence>
<dbReference type="AlphaFoldDB" id="A0A927N282"/>
<dbReference type="RefSeq" id="WP_192752622.1">
    <property type="nucleotide sequence ID" value="NZ_BAABJL010000076.1"/>
</dbReference>
<sequence length="201" mass="21093">MRQLATVTAAALLVLAGCAPTAGEGLRTQAVAETTGPNVTTASPASTPSVAATPTVSAPKVTPSPTAKPSATPLSKEQARERYLLIVEPYNRSLEGLEKAFNTGKPMSELLLVAARVEDSNATQIRALRTTRWPANLRAPIGDLIAESNAAQQYWRRAAAAGTRQELGEAVVAAGRHDGSEPAGTIRKRLGLGSYDENDYS</sequence>
<comment type="caution">
    <text evidence="3">The sequence shown here is derived from an EMBL/GenBank/DDBJ whole genome shotgun (WGS) entry which is preliminary data.</text>
</comment>
<keyword evidence="4" id="KW-1185">Reference proteome</keyword>
<dbReference type="EMBL" id="JADBEM010000001">
    <property type="protein sequence ID" value="MBE1608938.1"/>
    <property type="molecule type" value="Genomic_DNA"/>
</dbReference>
<organism evidence="3 4">
    <name type="scientific">Actinopolymorpha pittospori</name>
    <dbReference type="NCBI Taxonomy" id="648752"/>
    <lineage>
        <taxon>Bacteria</taxon>
        <taxon>Bacillati</taxon>
        <taxon>Actinomycetota</taxon>
        <taxon>Actinomycetes</taxon>
        <taxon>Propionibacteriales</taxon>
        <taxon>Actinopolymorphaceae</taxon>
        <taxon>Actinopolymorpha</taxon>
    </lineage>
</organism>
<keyword evidence="2" id="KW-0732">Signal</keyword>
<proteinExistence type="predicted"/>
<dbReference type="PROSITE" id="PS51257">
    <property type="entry name" value="PROKAR_LIPOPROTEIN"/>
    <property type="match status" value="1"/>
</dbReference>
<dbReference type="Proteomes" id="UP000638648">
    <property type="component" value="Unassembled WGS sequence"/>
</dbReference>
<feature type="compositionally biased region" description="Low complexity" evidence="1">
    <location>
        <begin position="39"/>
        <end position="73"/>
    </location>
</feature>
<feature type="region of interest" description="Disordered" evidence="1">
    <location>
        <begin position="36"/>
        <end position="75"/>
    </location>
</feature>
<accession>A0A927N282</accession>
<feature type="chain" id="PRO_5039131429" evidence="2">
    <location>
        <begin position="23"/>
        <end position="201"/>
    </location>
</feature>
<reference evidence="3" key="1">
    <citation type="submission" date="2020-10" db="EMBL/GenBank/DDBJ databases">
        <title>Sequencing the genomes of 1000 actinobacteria strains.</title>
        <authorList>
            <person name="Klenk H.-P."/>
        </authorList>
    </citation>
    <scope>NUCLEOTIDE SEQUENCE</scope>
    <source>
        <strain evidence="3">DSM 45354</strain>
    </source>
</reference>
<evidence type="ECO:0000313" key="4">
    <source>
        <dbReference type="Proteomes" id="UP000638648"/>
    </source>
</evidence>
<feature type="signal peptide" evidence="2">
    <location>
        <begin position="1"/>
        <end position="22"/>
    </location>
</feature>
<evidence type="ECO:0000256" key="1">
    <source>
        <dbReference type="SAM" id="MobiDB-lite"/>
    </source>
</evidence>
<gene>
    <name evidence="3" type="ORF">HEB94_005786</name>
</gene>
<name>A0A927N282_9ACTN</name>
<evidence type="ECO:0000256" key="2">
    <source>
        <dbReference type="SAM" id="SignalP"/>
    </source>
</evidence>
<protein>
    <submittedName>
        <fullName evidence="3">Uncharacterized protein</fullName>
    </submittedName>
</protein>